<organism evidence="1 2">
    <name type="scientific">Tanacetum coccineum</name>
    <dbReference type="NCBI Taxonomy" id="301880"/>
    <lineage>
        <taxon>Eukaryota</taxon>
        <taxon>Viridiplantae</taxon>
        <taxon>Streptophyta</taxon>
        <taxon>Embryophyta</taxon>
        <taxon>Tracheophyta</taxon>
        <taxon>Spermatophyta</taxon>
        <taxon>Magnoliopsida</taxon>
        <taxon>eudicotyledons</taxon>
        <taxon>Gunneridae</taxon>
        <taxon>Pentapetalae</taxon>
        <taxon>asterids</taxon>
        <taxon>campanulids</taxon>
        <taxon>Asterales</taxon>
        <taxon>Asteraceae</taxon>
        <taxon>Asteroideae</taxon>
        <taxon>Anthemideae</taxon>
        <taxon>Anthemidinae</taxon>
        <taxon>Tanacetum</taxon>
    </lineage>
</organism>
<comment type="caution">
    <text evidence="1">The sequence shown here is derived from an EMBL/GenBank/DDBJ whole genome shotgun (WGS) entry which is preliminary data.</text>
</comment>
<dbReference type="EMBL" id="BQNB010013575">
    <property type="protein sequence ID" value="GJT17635.1"/>
    <property type="molecule type" value="Genomic_DNA"/>
</dbReference>
<dbReference type="Proteomes" id="UP001151760">
    <property type="component" value="Unassembled WGS sequence"/>
</dbReference>
<keyword evidence="2" id="KW-1185">Reference proteome</keyword>
<protein>
    <submittedName>
        <fullName evidence="1">Uncharacterized protein</fullName>
    </submittedName>
</protein>
<evidence type="ECO:0000313" key="2">
    <source>
        <dbReference type="Proteomes" id="UP001151760"/>
    </source>
</evidence>
<proteinExistence type="predicted"/>
<dbReference type="InterPro" id="IPR043128">
    <property type="entry name" value="Rev_trsase/Diguanyl_cyclase"/>
</dbReference>
<gene>
    <name evidence="1" type="ORF">Tco_0876341</name>
</gene>
<accession>A0ABQ5BRZ8</accession>
<dbReference type="Gene3D" id="3.30.70.270">
    <property type="match status" value="1"/>
</dbReference>
<evidence type="ECO:0000313" key="1">
    <source>
        <dbReference type="EMBL" id="GJT17635.1"/>
    </source>
</evidence>
<reference evidence="1" key="1">
    <citation type="journal article" date="2022" name="Int. J. Mol. Sci.">
        <title>Draft Genome of Tanacetum Coccineum: Genomic Comparison of Closely Related Tanacetum-Family Plants.</title>
        <authorList>
            <person name="Yamashiro T."/>
            <person name="Shiraishi A."/>
            <person name="Nakayama K."/>
            <person name="Satake H."/>
        </authorList>
    </citation>
    <scope>NUCLEOTIDE SEQUENCE</scope>
</reference>
<sequence length="344" mass="38425">MLPGMVTGNRMKGLNLDVPSVTSTITVLVHQNALTAGNLVTWPRTVGAGLRLQTTTTAITIITTTVTTTTQEPKGQIQMPLFASSVGLQATSGCRNARQWMTRIKEFGCGCARAYAVGVAGQNPGNNVCEGPRSMCYKDVTSFWHILPSSENGRQVRKKKQTGRLYEEPYSIAPSDMKIWRITTRASDKGFIRLLGFEKKDISKTDFRTRYGHYEFQVIDSKLEHEEPSEDKTGVVASLLGLAGYFRRSLEGVSKDCQTNKLTQKKVKFEWGDKQDNCVPAIKSRLWVHQFWLYPKEVKILSLSRKPENIKSEDVGGMLIENAKYPEAMRTEKVGPRSDGNILP</sequence>
<reference evidence="1" key="2">
    <citation type="submission" date="2022-01" db="EMBL/GenBank/DDBJ databases">
        <authorList>
            <person name="Yamashiro T."/>
            <person name="Shiraishi A."/>
            <person name="Satake H."/>
            <person name="Nakayama K."/>
        </authorList>
    </citation>
    <scope>NUCLEOTIDE SEQUENCE</scope>
</reference>
<name>A0ABQ5BRZ8_9ASTR</name>